<proteinExistence type="predicted"/>
<organism evidence="1 2">
    <name type="scientific">Ferrimonas sediminicola</name>
    <dbReference type="NCBI Taxonomy" id="2569538"/>
    <lineage>
        <taxon>Bacteria</taxon>
        <taxon>Pseudomonadati</taxon>
        <taxon>Pseudomonadota</taxon>
        <taxon>Gammaproteobacteria</taxon>
        <taxon>Alteromonadales</taxon>
        <taxon>Ferrimonadaceae</taxon>
        <taxon>Ferrimonas</taxon>
    </lineage>
</organism>
<dbReference type="Proteomes" id="UP000305674">
    <property type="component" value="Unassembled WGS sequence"/>
</dbReference>
<dbReference type="EMBL" id="SWCI01000002">
    <property type="protein sequence ID" value="TKB50498.1"/>
    <property type="molecule type" value="Genomic_DNA"/>
</dbReference>
<dbReference type="AlphaFoldDB" id="A0A4U1BGN4"/>
<evidence type="ECO:0000313" key="2">
    <source>
        <dbReference type="Proteomes" id="UP000305674"/>
    </source>
</evidence>
<keyword evidence="2" id="KW-1185">Reference proteome</keyword>
<name>A0A4U1BGN4_9GAMM</name>
<sequence>MATVIETGAKEGDERVKERLADLVDCLIATRNRYQGYLEELAMADRGQPVPWGWGPAEPG</sequence>
<dbReference type="RefSeq" id="WP_136851926.1">
    <property type="nucleotide sequence ID" value="NZ_SWCI01000002.1"/>
</dbReference>
<gene>
    <name evidence="1" type="ORF">FCL40_04935</name>
</gene>
<accession>A0A4U1BGN4</accession>
<evidence type="ECO:0000313" key="1">
    <source>
        <dbReference type="EMBL" id="TKB50498.1"/>
    </source>
</evidence>
<protein>
    <submittedName>
        <fullName evidence="1">Uncharacterized protein</fullName>
    </submittedName>
</protein>
<reference evidence="1 2" key="1">
    <citation type="submission" date="2019-04" db="EMBL/GenBank/DDBJ databases">
        <authorList>
            <person name="Hwang J.C."/>
        </authorList>
    </citation>
    <scope>NUCLEOTIDE SEQUENCE [LARGE SCALE GENOMIC DNA]</scope>
    <source>
        <strain evidence="1 2">IMCC35001</strain>
    </source>
</reference>
<dbReference type="OrthoDB" id="6401510at2"/>
<comment type="caution">
    <text evidence="1">The sequence shown here is derived from an EMBL/GenBank/DDBJ whole genome shotgun (WGS) entry which is preliminary data.</text>
</comment>